<reference evidence="5 6" key="1">
    <citation type="submission" date="2017-10" db="EMBL/GenBank/DDBJ databases">
        <title>Resolving the taxonomy of Roseburia spp., Eubacterium rectale and Agathobacter spp. through phylogenomic analysis.</title>
        <authorList>
            <person name="Sheridan P.O."/>
            <person name="Walker A.W."/>
            <person name="Duncan S.H."/>
            <person name="Scott K.P."/>
            <person name="Toole P.W.O."/>
            <person name="Luis P."/>
            <person name="Flint H.J."/>
        </authorList>
    </citation>
    <scope>NUCLEOTIDE SEQUENCE [LARGE SCALE GENOMIC DNA]</scope>
    <source>
        <strain evidence="5 6">JK623</strain>
    </source>
</reference>
<gene>
    <name evidence="5" type="ORF">CSX02_05005</name>
</gene>
<dbReference type="InterPro" id="IPR003679">
    <property type="entry name" value="Amioglycoside_AcTrfase"/>
</dbReference>
<evidence type="ECO:0000256" key="3">
    <source>
        <dbReference type="ARBA" id="ARBA00023315"/>
    </source>
</evidence>
<accession>A0A2G3E414</accession>
<keyword evidence="3 4" id="KW-0012">Acyltransferase</keyword>
<dbReference type="EC" id="2.3.1.-" evidence="4"/>
<dbReference type="Proteomes" id="UP000224563">
    <property type="component" value="Unassembled WGS sequence"/>
</dbReference>
<evidence type="ECO:0000313" key="5">
    <source>
        <dbReference type="EMBL" id="PHU38037.1"/>
    </source>
</evidence>
<keyword evidence="2 4" id="KW-0808">Transferase</keyword>
<evidence type="ECO:0000256" key="1">
    <source>
        <dbReference type="ARBA" id="ARBA00006383"/>
    </source>
</evidence>
<evidence type="ECO:0000256" key="4">
    <source>
        <dbReference type="RuleBase" id="RU365031"/>
    </source>
</evidence>
<dbReference type="SUPFAM" id="SSF110710">
    <property type="entry name" value="TTHA0583/YokD-like"/>
    <property type="match status" value="1"/>
</dbReference>
<sequence length="264" mass="29760">MANRKFVTKNHIVEGLKEVGIQAGDIVMVHTSLSAFGFVCGGAQVVIEALLEVVGNEGTIIMPTQSWKNMDPEAGVHWEEPKEWWQDIRDNWPAYDKYLTPTNTMGAVAELFRTLPGSERSDHPVRSVAAWGKLAKYFTENHDLVDIFGENSPVGKLYQQDGKVLLLGVDYDKNTSIHLADVRADYPGKTTETVHCAVKENGERKWIGFETLLVDGEDFVDIGKAFEEKYEIVKTTIGDATVRVMNQRQLVDFATEWIEKNRNR</sequence>
<keyword evidence="6" id="KW-1185">Reference proteome</keyword>
<dbReference type="PANTHER" id="PTHR11104">
    <property type="entry name" value="AMINOGLYCOSIDE N3-ACETYLTRANSFERASE"/>
    <property type="match status" value="1"/>
</dbReference>
<evidence type="ECO:0000313" key="6">
    <source>
        <dbReference type="Proteomes" id="UP000224563"/>
    </source>
</evidence>
<organism evidence="5 6">
    <name type="scientific">Agathobacter ruminis</name>
    <dbReference type="NCBI Taxonomy" id="1712665"/>
    <lineage>
        <taxon>Bacteria</taxon>
        <taxon>Bacillati</taxon>
        <taxon>Bacillota</taxon>
        <taxon>Clostridia</taxon>
        <taxon>Lachnospirales</taxon>
        <taxon>Lachnospiraceae</taxon>
        <taxon>Agathobacter</taxon>
    </lineage>
</organism>
<evidence type="ECO:0000256" key="2">
    <source>
        <dbReference type="ARBA" id="ARBA00022679"/>
    </source>
</evidence>
<comment type="caution">
    <text evidence="5">The sequence shown here is derived from an EMBL/GenBank/DDBJ whole genome shotgun (WGS) entry which is preliminary data.</text>
</comment>
<comment type="catalytic activity">
    <reaction evidence="4">
        <text>a 2-deoxystreptamine antibiotic + acetyl-CoA = an N(3)-acetyl-2-deoxystreptamine antibiotic + CoA + H(+)</text>
        <dbReference type="Rhea" id="RHEA:12665"/>
        <dbReference type="ChEBI" id="CHEBI:15378"/>
        <dbReference type="ChEBI" id="CHEBI:57287"/>
        <dbReference type="ChEBI" id="CHEBI:57288"/>
        <dbReference type="ChEBI" id="CHEBI:57921"/>
        <dbReference type="ChEBI" id="CHEBI:77452"/>
        <dbReference type="EC" id="2.3.1.81"/>
    </reaction>
</comment>
<dbReference type="GO" id="GO:0046677">
    <property type="term" value="P:response to antibiotic"/>
    <property type="evidence" value="ECO:0007669"/>
    <property type="project" value="UniProtKB-KW"/>
</dbReference>
<dbReference type="Pfam" id="PF02522">
    <property type="entry name" value="Antibiotic_NAT"/>
    <property type="match status" value="1"/>
</dbReference>
<dbReference type="EMBL" id="PDYG01000018">
    <property type="protein sequence ID" value="PHU38037.1"/>
    <property type="molecule type" value="Genomic_DNA"/>
</dbReference>
<reference evidence="5 6" key="2">
    <citation type="submission" date="2017-10" db="EMBL/GenBank/DDBJ databases">
        <authorList>
            <person name="Banno H."/>
            <person name="Chua N.-H."/>
        </authorList>
    </citation>
    <scope>NUCLEOTIDE SEQUENCE [LARGE SCALE GENOMIC DNA]</scope>
    <source>
        <strain evidence="5 6">JK623</strain>
    </source>
</reference>
<comment type="similarity">
    <text evidence="1 4">Belongs to the antibiotic N-acetyltransferase family.</text>
</comment>
<protein>
    <recommendedName>
        <fullName evidence="4">Aminoglycoside N(3)-acetyltransferase</fullName>
        <ecNumber evidence="4">2.3.1.-</ecNumber>
    </recommendedName>
</protein>
<name>A0A2G3E414_9FIRM</name>
<dbReference type="RefSeq" id="WP_099385845.1">
    <property type="nucleotide sequence ID" value="NZ_JANSWH010000070.1"/>
</dbReference>
<proteinExistence type="inferred from homology"/>
<dbReference type="InterPro" id="IPR028345">
    <property type="entry name" value="Antibiotic_NAT-like"/>
</dbReference>
<keyword evidence="4" id="KW-0046">Antibiotic resistance</keyword>
<dbReference type="GO" id="GO:0046353">
    <property type="term" value="F:aminoglycoside 3-N-acetyltransferase activity"/>
    <property type="evidence" value="ECO:0007669"/>
    <property type="project" value="UniProtKB-EC"/>
</dbReference>
<dbReference type="PANTHER" id="PTHR11104:SF0">
    <property type="entry name" value="SPBETA PROPHAGE-DERIVED AMINOGLYCOSIDE N(3')-ACETYLTRANSFERASE-LIKE PROTEIN YOKD"/>
    <property type="match status" value="1"/>
</dbReference>
<dbReference type="AlphaFoldDB" id="A0A2G3E414"/>